<accession>A0A2K0SXF3</accession>
<evidence type="ECO:0000313" key="1">
    <source>
        <dbReference type="EMBL" id="PNP37953.1"/>
    </source>
</evidence>
<protein>
    <submittedName>
        <fullName evidence="1">Uncharacterized protein</fullName>
    </submittedName>
</protein>
<comment type="caution">
    <text evidence="1">The sequence shown here is derived from an EMBL/GenBank/DDBJ whole genome shotgun (WGS) entry which is preliminary data.</text>
</comment>
<dbReference type="AlphaFoldDB" id="A0A2K0SXF3"/>
<evidence type="ECO:0000313" key="2">
    <source>
        <dbReference type="Proteomes" id="UP000236546"/>
    </source>
</evidence>
<reference evidence="1 2" key="1">
    <citation type="submission" date="2017-02" db="EMBL/GenBank/DDBJ databases">
        <title>Genomes of Trichoderma spp. with biocontrol activity.</title>
        <authorList>
            <person name="Gardiner D."/>
            <person name="Kazan K."/>
            <person name="Vos C."/>
            <person name="Harvey P."/>
        </authorList>
    </citation>
    <scope>NUCLEOTIDE SEQUENCE [LARGE SCALE GENOMIC DNA]</scope>
    <source>
        <strain evidence="1 2">A5MH</strain>
    </source>
</reference>
<dbReference type="Proteomes" id="UP000236546">
    <property type="component" value="Unassembled WGS sequence"/>
</dbReference>
<gene>
    <name evidence="1" type="ORF">TGAMA5MH_10052</name>
</gene>
<name>A0A2K0SXF3_9HYPO</name>
<organism evidence="1 2">
    <name type="scientific">Trichoderma gamsii</name>
    <dbReference type="NCBI Taxonomy" id="398673"/>
    <lineage>
        <taxon>Eukaryota</taxon>
        <taxon>Fungi</taxon>
        <taxon>Dikarya</taxon>
        <taxon>Ascomycota</taxon>
        <taxon>Pezizomycotina</taxon>
        <taxon>Sordariomycetes</taxon>
        <taxon>Hypocreomycetidae</taxon>
        <taxon>Hypocreales</taxon>
        <taxon>Hypocreaceae</taxon>
        <taxon>Trichoderma</taxon>
    </lineage>
</organism>
<sequence>MCTRSVIEYRCKHQVSRGNTRCYREDCPGPREEIAYDTEDCPQCEGKNRVHSARWCPMGCSCKCVIM</sequence>
<proteinExistence type="predicted"/>
<dbReference type="EMBL" id="MTYH01000115">
    <property type="protein sequence ID" value="PNP37953.1"/>
    <property type="molecule type" value="Genomic_DNA"/>
</dbReference>
<dbReference type="OrthoDB" id="4873597at2759"/>